<feature type="non-terminal residue" evidence="1">
    <location>
        <position position="145"/>
    </location>
</feature>
<gene>
    <name evidence="1" type="ORF">U0070_020310</name>
</gene>
<proteinExistence type="predicted"/>
<evidence type="ECO:0000313" key="2">
    <source>
        <dbReference type="Proteomes" id="UP001488838"/>
    </source>
</evidence>
<dbReference type="EMBL" id="JBBHLL010002528">
    <property type="protein sequence ID" value="KAK7795377.1"/>
    <property type="molecule type" value="Genomic_DNA"/>
</dbReference>
<keyword evidence="2" id="KW-1185">Reference proteome</keyword>
<organism evidence="1 2">
    <name type="scientific">Myodes glareolus</name>
    <name type="common">Bank vole</name>
    <name type="synonym">Clethrionomys glareolus</name>
    <dbReference type="NCBI Taxonomy" id="447135"/>
    <lineage>
        <taxon>Eukaryota</taxon>
        <taxon>Metazoa</taxon>
        <taxon>Chordata</taxon>
        <taxon>Craniata</taxon>
        <taxon>Vertebrata</taxon>
        <taxon>Euteleostomi</taxon>
        <taxon>Mammalia</taxon>
        <taxon>Eutheria</taxon>
        <taxon>Euarchontoglires</taxon>
        <taxon>Glires</taxon>
        <taxon>Rodentia</taxon>
        <taxon>Myomorpha</taxon>
        <taxon>Muroidea</taxon>
        <taxon>Cricetidae</taxon>
        <taxon>Arvicolinae</taxon>
        <taxon>Myodes</taxon>
    </lineage>
</organism>
<dbReference type="Gene3D" id="1.10.560.10">
    <property type="entry name" value="GroEL-like equatorial domain"/>
    <property type="match status" value="1"/>
</dbReference>
<comment type="caution">
    <text evidence="1">The sequence shown here is derived from an EMBL/GenBank/DDBJ whole genome shotgun (WGS) entry which is preliminary data.</text>
</comment>
<name>A0AAW0GVE1_MYOGA</name>
<protein>
    <submittedName>
        <fullName evidence="1">Uncharacterized protein</fullName>
    </submittedName>
</protein>
<dbReference type="AlphaFoldDB" id="A0AAW0GVE1"/>
<reference evidence="1 2" key="1">
    <citation type="journal article" date="2023" name="bioRxiv">
        <title>Conserved and derived expression patterns and positive selection on dental genes reveal complex evolutionary context of ever-growing rodent molars.</title>
        <authorList>
            <person name="Calamari Z.T."/>
            <person name="Song A."/>
            <person name="Cohen E."/>
            <person name="Akter M."/>
            <person name="Roy R.D."/>
            <person name="Hallikas O."/>
            <person name="Christensen M.M."/>
            <person name="Li P."/>
            <person name="Marangoni P."/>
            <person name="Jernvall J."/>
            <person name="Klein O.D."/>
        </authorList>
    </citation>
    <scope>NUCLEOTIDE SEQUENCE [LARGE SCALE GENOMIC DNA]</scope>
    <source>
        <strain evidence="1">V071</strain>
    </source>
</reference>
<evidence type="ECO:0000313" key="1">
    <source>
        <dbReference type="EMBL" id="KAK7795377.1"/>
    </source>
</evidence>
<dbReference type="InterPro" id="IPR027413">
    <property type="entry name" value="GROEL-like_equatorial_sf"/>
</dbReference>
<dbReference type="Proteomes" id="UP001488838">
    <property type="component" value="Unassembled WGS sequence"/>
</dbReference>
<sequence length="145" mass="15982">MRNGRSVMLTVIAELIKESKPMTTPEETAQVAKSFVNEDKDIVVAVKDLGCGENKKNLLMVIYLEKRATIAKNEVSLIAEQILQNSSEVSYDAVFGDCVHMVEMGIIYFTMFGRTTLVDVPRAARLISTVEVRVTGISAEEKVPG</sequence>
<accession>A0AAW0GVE1</accession>